<feature type="signal peptide" evidence="1">
    <location>
        <begin position="1"/>
        <end position="33"/>
    </location>
</feature>
<gene>
    <name evidence="2" type="ORF">LLUT_LOCUS2085</name>
</gene>
<organism evidence="2 3">
    <name type="scientific">Lupinus luteus</name>
    <name type="common">European yellow lupine</name>
    <dbReference type="NCBI Taxonomy" id="3873"/>
    <lineage>
        <taxon>Eukaryota</taxon>
        <taxon>Viridiplantae</taxon>
        <taxon>Streptophyta</taxon>
        <taxon>Embryophyta</taxon>
        <taxon>Tracheophyta</taxon>
        <taxon>Spermatophyta</taxon>
        <taxon>Magnoliopsida</taxon>
        <taxon>eudicotyledons</taxon>
        <taxon>Gunneridae</taxon>
        <taxon>Pentapetalae</taxon>
        <taxon>rosids</taxon>
        <taxon>fabids</taxon>
        <taxon>Fabales</taxon>
        <taxon>Fabaceae</taxon>
        <taxon>Papilionoideae</taxon>
        <taxon>50 kb inversion clade</taxon>
        <taxon>genistoids sensu lato</taxon>
        <taxon>core genistoids</taxon>
        <taxon>Genisteae</taxon>
        <taxon>Lupinus</taxon>
    </lineage>
</organism>
<protein>
    <recommendedName>
        <fullName evidence="4">Stress up-regulated Nod 19 protein</fullName>
    </recommendedName>
</protein>
<reference evidence="2 3" key="1">
    <citation type="submission" date="2024-03" db="EMBL/GenBank/DDBJ databases">
        <authorList>
            <person name="Martinez-Hernandez J."/>
        </authorList>
    </citation>
    <scope>NUCLEOTIDE SEQUENCE [LARGE SCALE GENOMIC DNA]</scope>
</reference>
<evidence type="ECO:0000313" key="3">
    <source>
        <dbReference type="Proteomes" id="UP001497480"/>
    </source>
</evidence>
<dbReference type="Pfam" id="PF07712">
    <property type="entry name" value="SURNod19"/>
    <property type="match status" value="1"/>
</dbReference>
<proteinExistence type="predicted"/>
<dbReference type="AlphaFoldDB" id="A0AAV1VVI4"/>
<dbReference type="PANTHER" id="PTHR33390:SF5">
    <property type="entry name" value="STRESS UP-REGULATED NOD 19-RELATED"/>
    <property type="match status" value="1"/>
</dbReference>
<name>A0AAV1VVI4_LUPLU</name>
<dbReference type="PANTHER" id="PTHR33390">
    <property type="entry name" value="STRESS UP-REGULATED NOD 19 PROTEIN"/>
    <property type="match status" value="1"/>
</dbReference>
<keyword evidence="3" id="KW-1185">Reference proteome</keyword>
<comment type="caution">
    <text evidence="2">The sequence shown here is derived from an EMBL/GenBank/DDBJ whole genome shotgun (WGS) entry which is preliminary data.</text>
</comment>
<evidence type="ECO:0000313" key="2">
    <source>
        <dbReference type="EMBL" id="CAL0301025.1"/>
    </source>
</evidence>
<evidence type="ECO:0000256" key="1">
    <source>
        <dbReference type="SAM" id="SignalP"/>
    </source>
</evidence>
<evidence type="ECO:0008006" key="4">
    <source>
        <dbReference type="Google" id="ProtNLM"/>
    </source>
</evidence>
<feature type="chain" id="PRO_5043337370" description="Stress up-regulated Nod 19 protein" evidence="1">
    <location>
        <begin position="34"/>
        <end position="414"/>
    </location>
</feature>
<dbReference type="EMBL" id="CAXHTB010000002">
    <property type="protein sequence ID" value="CAL0301025.1"/>
    <property type="molecule type" value="Genomic_DNA"/>
</dbReference>
<sequence length="414" mass="46506">MKMCFVSQVWLVSWAIILLMWISILELPHSVAAFGDTKNHVESSIFLSPKFEVGPGTVANKYFFDVDFPRGHVAVKSFNAEVVDEDGNPVPLYETYLHHWIVQRYYTPKKATSHQDNISWVRNSGMCQDNILGQYYGLGSETRKTDTLIPDPFGVEIGNPAYIPKGYDEKWFFNVHAIDTRGVRHRVGCTECRCKLYNITKDGDGNPLSPDYGGGLECCPDEARCKLRNGFQGPTRSLYLRYTIKWINWNHFVVPINIYIFDVTDTLIISNKSSGISPKHNCQIEYQVKPCIKDHKNGSGCIYVNKTSMPMQKGGYVIYGVAHQHIGGVGSTLYGQDGRVICSSVPRYGKGKEVGNEKGYIVGMSTCYPKPGSIKIIDGETITLEVNYSNSKRHTGVMGLFYLLVAEHLPDQNL</sequence>
<accession>A0AAV1VVI4</accession>
<keyword evidence="1" id="KW-0732">Signal</keyword>
<dbReference type="InterPro" id="IPR011692">
    <property type="entry name" value="Stress_up-reg_Nod19"/>
</dbReference>
<dbReference type="Proteomes" id="UP001497480">
    <property type="component" value="Unassembled WGS sequence"/>
</dbReference>